<comment type="caution">
    <text evidence="4">The sequence shown here is derived from an EMBL/GenBank/DDBJ whole genome shotgun (WGS) entry which is preliminary data.</text>
</comment>
<dbReference type="InterPro" id="IPR014026">
    <property type="entry name" value="UDP-Glc/GDP-Man_DH_dimer"/>
</dbReference>
<dbReference type="InterPro" id="IPR017476">
    <property type="entry name" value="UDP-Glc/GDP-Man"/>
</dbReference>
<name>A0A0F9VNV6_9ZZZZ</name>
<dbReference type="SUPFAM" id="SSF48179">
    <property type="entry name" value="6-phosphogluconate dehydrogenase C-terminal domain-like"/>
    <property type="match status" value="1"/>
</dbReference>
<reference evidence="4" key="1">
    <citation type="journal article" date="2015" name="Nature">
        <title>Complex archaea that bridge the gap between prokaryotes and eukaryotes.</title>
        <authorList>
            <person name="Spang A."/>
            <person name="Saw J.H."/>
            <person name="Jorgensen S.L."/>
            <person name="Zaremba-Niedzwiedzka K."/>
            <person name="Martijn J."/>
            <person name="Lind A.E."/>
            <person name="van Eijk R."/>
            <person name="Schleper C."/>
            <person name="Guy L."/>
            <person name="Ettema T.J."/>
        </authorList>
    </citation>
    <scope>NUCLEOTIDE SEQUENCE</scope>
</reference>
<evidence type="ECO:0000256" key="1">
    <source>
        <dbReference type="ARBA" id="ARBA00023002"/>
    </source>
</evidence>
<dbReference type="PIRSF" id="PIRSF500136">
    <property type="entry name" value="UDP_ManNAc_DH"/>
    <property type="match status" value="1"/>
</dbReference>
<dbReference type="SMART" id="SM00984">
    <property type="entry name" value="UDPG_MGDP_dh_C"/>
    <property type="match status" value="1"/>
</dbReference>
<dbReference type="AlphaFoldDB" id="A0A0F9VNV6"/>
<dbReference type="GO" id="GO:0000271">
    <property type="term" value="P:polysaccharide biosynthetic process"/>
    <property type="evidence" value="ECO:0007669"/>
    <property type="project" value="InterPro"/>
</dbReference>
<dbReference type="InterPro" id="IPR008927">
    <property type="entry name" value="6-PGluconate_DH-like_C_sf"/>
</dbReference>
<dbReference type="GO" id="GO:0016616">
    <property type="term" value="F:oxidoreductase activity, acting on the CH-OH group of donors, NAD or NADP as acceptor"/>
    <property type="evidence" value="ECO:0007669"/>
    <property type="project" value="InterPro"/>
</dbReference>
<dbReference type="Pfam" id="PF03720">
    <property type="entry name" value="UDPG_MGDP_dh_C"/>
    <property type="match status" value="1"/>
</dbReference>
<accession>A0A0F9VNV6</accession>
<dbReference type="PANTHER" id="PTHR43491:SF1">
    <property type="entry name" value="UDP-N-ACETYL-D-MANNOSAMINE DEHYDROGENASE"/>
    <property type="match status" value="1"/>
</dbReference>
<dbReference type="Pfam" id="PF00984">
    <property type="entry name" value="UDPG_MGDP_dh"/>
    <property type="match status" value="1"/>
</dbReference>
<dbReference type="Pfam" id="PF03721">
    <property type="entry name" value="UDPG_MGDP_dh_N"/>
    <property type="match status" value="1"/>
</dbReference>
<dbReference type="GO" id="GO:0051287">
    <property type="term" value="F:NAD binding"/>
    <property type="evidence" value="ECO:0007669"/>
    <property type="project" value="InterPro"/>
</dbReference>
<dbReference type="InterPro" id="IPR036291">
    <property type="entry name" value="NAD(P)-bd_dom_sf"/>
</dbReference>
<dbReference type="SUPFAM" id="SSF52413">
    <property type="entry name" value="UDP-glucose/GDP-mannose dehydrogenase C-terminal domain"/>
    <property type="match status" value="1"/>
</dbReference>
<dbReference type="PIRSF" id="PIRSF000124">
    <property type="entry name" value="UDPglc_GDPman_dh"/>
    <property type="match status" value="1"/>
</dbReference>
<dbReference type="SUPFAM" id="SSF51735">
    <property type="entry name" value="NAD(P)-binding Rossmann-fold domains"/>
    <property type="match status" value="1"/>
</dbReference>
<proteinExistence type="predicted"/>
<dbReference type="InterPro" id="IPR036220">
    <property type="entry name" value="UDP-Glc/GDP-Man_DH_C_sf"/>
</dbReference>
<dbReference type="InterPro" id="IPR028359">
    <property type="entry name" value="UDP_ManNAc/GlcNAc_DH"/>
</dbReference>
<dbReference type="InterPro" id="IPR001732">
    <property type="entry name" value="UDP-Glc/GDP-Man_DH_N"/>
</dbReference>
<evidence type="ECO:0000259" key="3">
    <source>
        <dbReference type="SMART" id="SM00984"/>
    </source>
</evidence>
<dbReference type="NCBIfam" id="TIGR03026">
    <property type="entry name" value="NDP-sugDHase"/>
    <property type="match status" value="1"/>
</dbReference>
<evidence type="ECO:0000256" key="2">
    <source>
        <dbReference type="ARBA" id="ARBA00023027"/>
    </source>
</evidence>
<protein>
    <recommendedName>
        <fullName evidence="3">UDP-glucose/GDP-mannose dehydrogenase C-terminal domain-containing protein</fullName>
    </recommendedName>
</protein>
<dbReference type="EMBL" id="LAZR01000474">
    <property type="protein sequence ID" value="KKN67468.1"/>
    <property type="molecule type" value="Genomic_DNA"/>
</dbReference>
<dbReference type="InterPro" id="IPR014027">
    <property type="entry name" value="UDP-Glc/GDP-Man_DH_C"/>
</dbReference>
<evidence type="ECO:0000313" key="4">
    <source>
        <dbReference type="EMBL" id="KKN67468.1"/>
    </source>
</evidence>
<dbReference type="PANTHER" id="PTHR43491">
    <property type="entry name" value="UDP-N-ACETYL-D-MANNOSAMINE DEHYDROGENASE"/>
    <property type="match status" value="1"/>
</dbReference>
<keyword evidence="2" id="KW-0520">NAD</keyword>
<keyword evidence="1" id="KW-0560">Oxidoreductase</keyword>
<feature type="domain" description="UDP-glucose/GDP-mannose dehydrogenase C-terminal" evidence="3">
    <location>
        <begin position="330"/>
        <end position="428"/>
    </location>
</feature>
<gene>
    <name evidence="4" type="ORF">LCGC14_0461410</name>
</gene>
<organism evidence="4">
    <name type="scientific">marine sediment metagenome</name>
    <dbReference type="NCBI Taxonomy" id="412755"/>
    <lineage>
        <taxon>unclassified sequences</taxon>
        <taxon>metagenomes</taxon>
        <taxon>ecological metagenomes</taxon>
    </lineage>
</organism>
<sequence>MSTLEVLLSKLKNKEAVIGIAGLGYVGLPLMLRYADVGCKVIGIDIDIAKVDLLNAGKSYIEHISSDLVASAFKSGFEATTDFSRARDCDALILCVPTPLNKYREPDISYVTNTMDALKPYLRKGQVISLESTTYPGTTEEELLPRAEEGGLTVGEDIFLVYSPEREDPGNPIFKTHTIPKVVGGHTAACLEVGIALYEPAIDQIVPVSSTKTAEMTKLLENIHRAVNIGLVNEMKIVADRMGIDIFEVVDAAKTKPFGFTAYYPGPGLGGHCIPIDPFYLTWKAREYGLNTRFIELSGEVNRGMPEYVISKLMDGLNDAGKALKNSRVLVLGIAYKKNVDDMRESPAVEIMELIQGKGAIVAYSDPHVPVFPKMREYSFKLSSEPLTAENLATFDAVLLATDHDRFDYDMIKQHAKLIIDSRGKYREPAEHIVKA</sequence>
<dbReference type="Gene3D" id="3.40.50.720">
    <property type="entry name" value="NAD(P)-binding Rossmann-like Domain"/>
    <property type="match status" value="2"/>
</dbReference>
<dbReference type="GO" id="GO:0016628">
    <property type="term" value="F:oxidoreductase activity, acting on the CH-CH group of donors, NAD or NADP as acceptor"/>
    <property type="evidence" value="ECO:0007669"/>
    <property type="project" value="InterPro"/>
</dbReference>